<dbReference type="RefSeq" id="WP_284099964.1">
    <property type="nucleotide sequence ID" value="NZ_JARRAF010000005.1"/>
</dbReference>
<evidence type="ECO:0008006" key="5">
    <source>
        <dbReference type="Google" id="ProtNLM"/>
    </source>
</evidence>
<name>A0ABT7DUC7_9NEIS</name>
<feature type="region of interest" description="Disordered" evidence="1">
    <location>
        <begin position="108"/>
        <end position="130"/>
    </location>
</feature>
<accession>A0ABT7DUC7</accession>
<evidence type="ECO:0000313" key="4">
    <source>
        <dbReference type="Proteomes" id="UP001172778"/>
    </source>
</evidence>
<keyword evidence="2" id="KW-0472">Membrane</keyword>
<feature type="compositionally biased region" description="Polar residues" evidence="1">
    <location>
        <begin position="1"/>
        <end position="10"/>
    </location>
</feature>
<organism evidence="3 4">
    <name type="scientific">Parachitinimonas caeni</name>
    <dbReference type="NCBI Taxonomy" id="3031301"/>
    <lineage>
        <taxon>Bacteria</taxon>
        <taxon>Pseudomonadati</taxon>
        <taxon>Pseudomonadota</taxon>
        <taxon>Betaproteobacteria</taxon>
        <taxon>Neisseriales</taxon>
        <taxon>Chitinibacteraceae</taxon>
        <taxon>Parachitinimonas</taxon>
    </lineage>
</organism>
<feature type="compositionally biased region" description="Basic and acidic residues" evidence="1">
    <location>
        <begin position="21"/>
        <end position="32"/>
    </location>
</feature>
<sequence length="235" mass="24647">MSARTANPASAAQAPSRHTPAYRDPDTSVRAEWDAMREGLPDKIDEIIESFKEDKIEIVPRKPVPVVNDMVQVTAKEPSRGHKVWMPLLLAGLLVIVGVAYWMGGQSAKDGHPPGGVSTPGAGELKSMHPEQPVVGTSVITEVPKVTTAPPGPTSDRLAASSESVAAVGEGAEDALVKVPAKPAAEAEPATAITAKAAEPVLAKPKPAKKKAAKAEDTEVRFTEDITPLLRKGSH</sequence>
<reference evidence="3" key="1">
    <citation type="submission" date="2023-03" db="EMBL/GenBank/DDBJ databases">
        <title>Chitinimonas shenzhenensis gen. nov., sp. nov., a novel member of family Burkholderiaceae isolated from activated sludge collected in Shen Zhen, China.</title>
        <authorList>
            <person name="Wang X."/>
        </authorList>
    </citation>
    <scope>NUCLEOTIDE SEQUENCE</scope>
    <source>
        <strain evidence="3">DQS-5</strain>
    </source>
</reference>
<evidence type="ECO:0000256" key="2">
    <source>
        <dbReference type="SAM" id="Phobius"/>
    </source>
</evidence>
<dbReference type="Proteomes" id="UP001172778">
    <property type="component" value="Unassembled WGS sequence"/>
</dbReference>
<feature type="transmembrane region" description="Helical" evidence="2">
    <location>
        <begin position="84"/>
        <end position="104"/>
    </location>
</feature>
<keyword evidence="2" id="KW-0812">Transmembrane</keyword>
<dbReference type="EMBL" id="JARRAF010000005">
    <property type="protein sequence ID" value="MDK2123667.1"/>
    <property type="molecule type" value="Genomic_DNA"/>
</dbReference>
<keyword evidence="4" id="KW-1185">Reference proteome</keyword>
<gene>
    <name evidence="3" type="ORF">PZA18_06360</name>
</gene>
<proteinExistence type="predicted"/>
<comment type="caution">
    <text evidence="3">The sequence shown here is derived from an EMBL/GenBank/DDBJ whole genome shotgun (WGS) entry which is preliminary data.</text>
</comment>
<evidence type="ECO:0000313" key="3">
    <source>
        <dbReference type="EMBL" id="MDK2123667.1"/>
    </source>
</evidence>
<protein>
    <recommendedName>
        <fullName evidence="5">Anti-sigma factor</fullName>
    </recommendedName>
</protein>
<evidence type="ECO:0000256" key="1">
    <source>
        <dbReference type="SAM" id="MobiDB-lite"/>
    </source>
</evidence>
<keyword evidence="2" id="KW-1133">Transmembrane helix</keyword>
<feature type="region of interest" description="Disordered" evidence="1">
    <location>
        <begin position="1"/>
        <end position="32"/>
    </location>
</feature>